<feature type="chain" id="PRO_5022138902" description="LTD domain-containing protein" evidence="1">
    <location>
        <begin position="22"/>
        <end position="240"/>
    </location>
</feature>
<dbReference type="EMBL" id="CP036280">
    <property type="protein sequence ID" value="QDU72877.1"/>
    <property type="molecule type" value="Genomic_DNA"/>
</dbReference>
<feature type="domain" description="LTD" evidence="2">
    <location>
        <begin position="14"/>
        <end position="165"/>
    </location>
</feature>
<dbReference type="InterPro" id="IPR036415">
    <property type="entry name" value="Lamin_tail_dom_sf"/>
</dbReference>
<dbReference type="KEGG" id="mcad:Pan265_27530"/>
<reference evidence="3 4" key="1">
    <citation type="submission" date="2019-02" db="EMBL/GenBank/DDBJ databases">
        <title>Deep-cultivation of Planctomycetes and their phenomic and genomic characterization uncovers novel biology.</title>
        <authorList>
            <person name="Wiegand S."/>
            <person name="Jogler M."/>
            <person name="Boedeker C."/>
            <person name="Pinto D."/>
            <person name="Vollmers J."/>
            <person name="Rivas-Marin E."/>
            <person name="Kohn T."/>
            <person name="Peeters S.H."/>
            <person name="Heuer A."/>
            <person name="Rast P."/>
            <person name="Oberbeckmann S."/>
            <person name="Bunk B."/>
            <person name="Jeske O."/>
            <person name="Meyerdierks A."/>
            <person name="Storesund J.E."/>
            <person name="Kallscheuer N."/>
            <person name="Luecker S."/>
            <person name="Lage O.M."/>
            <person name="Pohl T."/>
            <person name="Merkel B.J."/>
            <person name="Hornburger P."/>
            <person name="Mueller R.-W."/>
            <person name="Bruemmer F."/>
            <person name="Labrenz M."/>
            <person name="Spormann A.M."/>
            <person name="Op den Camp H."/>
            <person name="Overmann J."/>
            <person name="Amann R."/>
            <person name="Jetten M.S.M."/>
            <person name="Mascher T."/>
            <person name="Medema M.H."/>
            <person name="Devos D.P."/>
            <person name="Kaster A.-K."/>
            <person name="Ovreas L."/>
            <person name="Rohde M."/>
            <person name="Galperin M.Y."/>
            <person name="Jogler C."/>
        </authorList>
    </citation>
    <scope>NUCLEOTIDE SEQUENCE [LARGE SCALE GENOMIC DNA]</scope>
    <source>
        <strain evidence="3 4">Pan265</strain>
    </source>
</reference>
<dbReference type="RefSeq" id="WP_261341852.1">
    <property type="nucleotide sequence ID" value="NZ_CP036280.1"/>
</dbReference>
<dbReference type="InterPro" id="IPR001322">
    <property type="entry name" value="Lamin_tail_dom"/>
</dbReference>
<dbReference type="Pfam" id="PF00932">
    <property type="entry name" value="LTD"/>
    <property type="match status" value="1"/>
</dbReference>
<dbReference type="Proteomes" id="UP000320386">
    <property type="component" value="Chromosome"/>
</dbReference>
<evidence type="ECO:0000313" key="4">
    <source>
        <dbReference type="Proteomes" id="UP000320386"/>
    </source>
</evidence>
<keyword evidence="4" id="KW-1185">Reference proteome</keyword>
<gene>
    <name evidence="3" type="ORF">Pan265_27530</name>
</gene>
<accession>A0A518C0W8</accession>
<name>A0A518C0W8_9BACT</name>
<protein>
    <recommendedName>
        <fullName evidence="2">LTD domain-containing protein</fullName>
    </recommendedName>
</protein>
<sequence precursor="true">MPTATLNALATLLATASCAAAATTGLLITEIVDGTLPGGTPRFIELTNTSATTIDFTNLSVGLFKNGRTTLDATIPLAGSLPAGQTYVIAYDDDPYTGNFFDTYGFNPTLATPDLEINGDDTLVLYDGIAAGDGSNATTLDIYGQLGVDGTGDPWEYTDSFAYRRTTITNANPDFTLSEWVFGTPNALEADTDEQNLTLILANTTPGNFTGTDPGNPVPTPAAAAAGLLLLATLTLRRSA</sequence>
<keyword evidence="1" id="KW-0732">Signal</keyword>
<dbReference type="AlphaFoldDB" id="A0A518C0W8"/>
<dbReference type="PROSITE" id="PS51841">
    <property type="entry name" value="LTD"/>
    <property type="match status" value="1"/>
</dbReference>
<dbReference type="SUPFAM" id="SSF74853">
    <property type="entry name" value="Lamin A/C globular tail domain"/>
    <property type="match status" value="1"/>
</dbReference>
<evidence type="ECO:0000259" key="2">
    <source>
        <dbReference type="PROSITE" id="PS51841"/>
    </source>
</evidence>
<organism evidence="3 4">
    <name type="scientific">Mucisphaera calidilacus</name>
    <dbReference type="NCBI Taxonomy" id="2527982"/>
    <lineage>
        <taxon>Bacteria</taxon>
        <taxon>Pseudomonadati</taxon>
        <taxon>Planctomycetota</taxon>
        <taxon>Phycisphaerae</taxon>
        <taxon>Phycisphaerales</taxon>
        <taxon>Phycisphaeraceae</taxon>
        <taxon>Mucisphaera</taxon>
    </lineage>
</organism>
<evidence type="ECO:0000313" key="3">
    <source>
        <dbReference type="EMBL" id="QDU72877.1"/>
    </source>
</evidence>
<proteinExistence type="predicted"/>
<evidence type="ECO:0000256" key="1">
    <source>
        <dbReference type="SAM" id="SignalP"/>
    </source>
</evidence>
<feature type="signal peptide" evidence="1">
    <location>
        <begin position="1"/>
        <end position="21"/>
    </location>
</feature>